<dbReference type="Pfam" id="PF02310">
    <property type="entry name" value="B12-binding"/>
    <property type="match status" value="1"/>
</dbReference>
<keyword evidence="4" id="KW-0408">Iron</keyword>
<dbReference type="GO" id="GO:0046872">
    <property type="term" value="F:metal ion binding"/>
    <property type="evidence" value="ECO:0007669"/>
    <property type="project" value="UniProtKB-KW"/>
</dbReference>
<dbReference type="RefSeq" id="WP_014236976.1">
    <property type="nucleotide sequence ID" value="NC_016616.1"/>
</dbReference>
<keyword evidence="5" id="KW-0411">Iron-sulfur</keyword>
<dbReference type="Gene3D" id="3.40.50.280">
    <property type="entry name" value="Cobalamin-binding domain"/>
    <property type="match status" value="1"/>
</dbReference>
<dbReference type="InterPro" id="IPR051198">
    <property type="entry name" value="BchE-like"/>
</dbReference>
<organism evidence="8 9">
    <name type="scientific">Azospira oryzae (strain ATCC BAA-33 / DSM 13638 / PS)</name>
    <name type="common">Dechlorosoma suillum</name>
    <dbReference type="NCBI Taxonomy" id="640081"/>
    <lineage>
        <taxon>Bacteria</taxon>
        <taxon>Pseudomonadati</taxon>
        <taxon>Pseudomonadota</taxon>
        <taxon>Betaproteobacteria</taxon>
        <taxon>Rhodocyclales</taxon>
        <taxon>Rhodocyclaceae</taxon>
        <taxon>Azospira</taxon>
    </lineage>
</organism>
<evidence type="ECO:0000259" key="7">
    <source>
        <dbReference type="PROSITE" id="PS51918"/>
    </source>
</evidence>
<evidence type="ECO:0000256" key="1">
    <source>
        <dbReference type="ARBA" id="ARBA00001966"/>
    </source>
</evidence>
<proteinExistence type="predicted"/>
<evidence type="ECO:0000259" key="6">
    <source>
        <dbReference type="PROSITE" id="PS51332"/>
    </source>
</evidence>
<evidence type="ECO:0000256" key="5">
    <source>
        <dbReference type="ARBA" id="ARBA00023014"/>
    </source>
</evidence>
<dbReference type="EMBL" id="CP003153">
    <property type="protein sequence ID" value="AEV26278.1"/>
    <property type="molecule type" value="Genomic_DNA"/>
</dbReference>
<evidence type="ECO:0000256" key="4">
    <source>
        <dbReference type="ARBA" id="ARBA00023004"/>
    </source>
</evidence>
<dbReference type="Proteomes" id="UP000005633">
    <property type="component" value="Chromosome"/>
</dbReference>
<dbReference type="InterPro" id="IPR006638">
    <property type="entry name" value="Elp3/MiaA/NifB-like_rSAM"/>
</dbReference>
<reference evidence="8 9" key="1">
    <citation type="journal article" date="2012" name="J. Bacteriol.">
        <title>Complete genome sequence of the anaerobic perchlorate-reducing bacterium Azospira suillum strain PS.</title>
        <authorList>
            <person name="Byrne-Bailey K.G."/>
            <person name="Coates J.D."/>
        </authorList>
    </citation>
    <scope>NUCLEOTIDE SEQUENCE [LARGE SCALE GENOMIC DNA]</scope>
    <source>
        <strain evidence="9">ATCC BAA-33 / DSM 13638 / PS</strain>
    </source>
</reference>
<evidence type="ECO:0000313" key="9">
    <source>
        <dbReference type="Proteomes" id="UP000005633"/>
    </source>
</evidence>
<dbReference type="STRING" id="640081.Dsui_1903"/>
<sequence length="516" mass="57390">MQIVLVDPGSSREEINEPIGIGMIAAAVEQELGTRAHVSQYFEPITGLPTSDEIRQSDVIGISTPLGSLRTVRGLVAKWKLIQPEIKPVLVLGGVIATFAPESLLSEFPEAIVVIGEGEEAFTLLVKLMQEVSREHWREVLGEASIPNLKFRTTRGVVSTRRKNVDLSKYPAPSRPFLKQLVSLGGIVRAESSRGCSYGRCTFCAIQHKYNDKIEWRVIDVPRIVQELCELSAAGVRHPYFTDEDFMGADPTRALSLARAIANEKDRGNISGDFSLYVDMRVASILAGKTAHHPSGVTVLTALQEAGLREVFVGIESGAGEQAKRYRKPATTDRNLRALQILRRAGLSMDIGFIFFDPEMTLQEAATNLTFLRSSGLWFHDARLTKEVRLEAGTPLVDDYQQKNLIAGPLDVDQLTFPYRWRSTQVESVHEVFRAWEAIEQESIYRLQAATRGEVPTGTQRQERREALGTIRAVELDALEMLITLTQQGGDPLTVDLSKFSRRRGDLVCMALEKFL</sequence>
<name>G8QHD3_AZOOP</name>
<dbReference type="SFLD" id="SFLDG01082">
    <property type="entry name" value="B12-binding_domain_containing"/>
    <property type="match status" value="1"/>
</dbReference>
<gene>
    <name evidence="8" type="ordered locus">Dsui_1903</name>
</gene>
<accession>G8QHD3</accession>
<protein>
    <submittedName>
        <fullName evidence="8">Fe-S oxidoreductase</fullName>
    </submittedName>
</protein>
<dbReference type="SUPFAM" id="SSF102114">
    <property type="entry name" value="Radical SAM enzymes"/>
    <property type="match status" value="1"/>
</dbReference>
<dbReference type="InterPro" id="IPR013785">
    <property type="entry name" value="Aldolase_TIM"/>
</dbReference>
<dbReference type="InterPro" id="IPR006158">
    <property type="entry name" value="Cobalamin-bd"/>
</dbReference>
<comment type="cofactor">
    <cofactor evidence="1">
        <name>[4Fe-4S] cluster</name>
        <dbReference type="ChEBI" id="CHEBI:49883"/>
    </cofactor>
</comment>
<feature type="domain" description="Radical SAM core" evidence="7">
    <location>
        <begin position="182"/>
        <end position="425"/>
    </location>
</feature>
<dbReference type="PANTHER" id="PTHR43409">
    <property type="entry name" value="ANAEROBIC MAGNESIUM-PROTOPORPHYRIN IX MONOMETHYL ESTER CYCLASE-RELATED"/>
    <property type="match status" value="1"/>
</dbReference>
<dbReference type="GO" id="GO:0005829">
    <property type="term" value="C:cytosol"/>
    <property type="evidence" value="ECO:0007669"/>
    <property type="project" value="TreeGrafter"/>
</dbReference>
<dbReference type="Pfam" id="PF04055">
    <property type="entry name" value="Radical_SAM"/>
    <property type="match status" value="1"/>
</dbReference>
<evidence type="ECO:0000256" key="3">
    <source>
        <dbReference type="ARBA" id="ARBA00022723"/>
    </source>
</evidence>
<dbReference type="SFLD" id="SFLDS00029">
    <property type="entry name" value="Radical_SAM"/>
    <property type="match status" value="1"/>
</dbReference>
<dbReference type="PANTHER" id="PTHR43409:SF7">
    <property type="entry name" value="BLL1977 PROTEIN"/>
    <property type="match status" value="1"/>
</dbReference>
<dbReference type="AlphaFoldDB" id="G8QHD3"/>
<dbReference type="GO" id="GO:0051536">
    <property type="term" value="F:iron-sulfur cluster binding"/>
    <property type="evidence" value="ECO:0007669"/>
    <property type="project" value="UniProtKB-KW"/>
</dbReference>
<evidence type="ECO:0000256" key="2">
    <source>
        <dbReference type="ARBA" id="ARBA00022691"/>
    </source>
</evidence>
<dbReference type="OrthoDB" id="9801424at2"/>
<keyword evidence="2" id="KW-0949">S-adenosyl-L-methionine</keyword>
<evidence type="ECO:0000313" key="8">
    <source>
        <dbReference type="EMBL" id="AEV26278.1"/>
    </source>
</evidence>
<dbReference type="PROSITE" id="PS51918">
    <property type="entry name" value="RADICAL_SAM"/>
    <property type="match status" value="1"/>
</dbReference>
<keyword evidence="3" id="KW-0479">Metal-binding</keyword>
<dbReference type="PROSITE" id="PS51332">
    <property type="entry name" value="B12_BINDING"/>
    <property type="match status" value="1"/>
</dbReference>
<dbReference type="Gene3D" id="3.20.20.70">
    <property type="entry name" value="Aldolase class I"/>
    <property type="match status" value="1"/>
</dbReference>
<dbReference type="SMART" id="SM00729">
    <property type="entry name" value="Elp3"/>
    <property type="match status" value="1"/>
</dbReference>
<dbReference type="GO" id="GO:0031419">
    <property type="term" value="F:cobalamin binding"/>
    <property type="evidence" value="ECO:0007669"/>
    <property type="project" value="InterPro"/>
</dbReference>
<dbReference type="InterPro" id="IPR058240">
    <property type="entry name" value="rSAM_sf"/>
</dbReference>
<dbReference type="InterPro" id="IPR007197">
    <property type="entry name" value="rSAM"/>
</dbReference>
<dbReference type="KEGG" id="dsu:Dsui_1903"/>
<dbReference type="GO" id="GO:0003824">
    <property type="term" value="F:catalytic activity"/>
    <property type="evidence" value="ECO:0007669"/>
    <property type="project" value="InterPro"/>
</dbReference>
<feature type="domain" description="B12-binding" evidence="6">
    <location>
        <begin position="1"/>
        <end position="136"/>
    </location>
</feature>
<dbReference type="HOGENOM" id="CLU_527524_0_0_4"/>
<dbReference type="eggNOG" id="COG1032">
    <property type="taxonomic scope" value="Bacteria"/>
</dbReference>